<accession>A0A811XUT0</accession>
<protein>
    <submittedName>
        <fullName evidence="1">(raccoon dog) hypothetical protein</fullName>
    </submittedName>
</protein>
<reference evidence="1" key="1">
    <citation type="submission" date="2020-12" db="EMBL/GenBank/DDBJ databases">
        <authorList>
            <consortium name="Molecular Ecology Group"/>
        </authorList>
    </citation>
    <scope>NUCLEOTIDE SEQUENCE</scope>
    <source>
        <strain evidence="1">TBG_1078</strain>
    </source>
</reference>
<name>A0A811XUT0_NYCPR</name>
<dbReference type="EMBL" id="CAJHUB010000649">
    <property type="protein sequence ID" value="CAD7668072.1"/>
    <property type="molecule type" value="Genomic_DNA"/>
</dbReference>
<gene>
    <name evidence="1" type="ORF">NYPRO_LOCUS1339</name>
</gene>
<sequence length="237" mass="26434">MTGYSCKQAPLQPSPSYSTFKVAVTSFSSPRSRAGNIRRDRGREMSKIGRRRDNWPGCRQCWLRGSGWAVQMEQLRDISCSVGDAELTHPSIQLVINFFLSIYSTPDNVPGAGFTAGSKVRRLASWSSQAGLSRGARDLKEESKPRDEKAGRVYVPGALWSAESGKPLQKRGQPNWRGRDEEEFARQMQGARATAVYELLMWLLCSYDCIKSTPYNTFPFSITPSGLASPNELQLMP</sequence>
<evidence type="ECO:0000313" key="1">
    <source>
        <dbReference type="EMBL" id="CAD7668072.1"/>
    </source>
</evidence>
<evidence type="ECO:0000313" key="2">
    <source>
        <dbReference type="Proteomes" id="UP000645828"/>
    </source>
</evidence>
<organism evidence="1 2">
    <name type="scientific">Nyctereutes procyonoides</name>
    <name type="common">Raccoon dog</name>
    <name type="synonym">Canis procyonoides</name>
    <dbReference type="NCBI Taxonomy" id="34880"/>
    <lineage>
        <taxon>Eukaryota</taxon>
        <taxon>Metazoa</taxon>
        <taxon>Chordata</taxon>
        <taxon>Craniata</taxon>
        <taxon>Vertebrata</taxon>
        <taxon>Euteleostomi</taxon>
        <taxon>Mammalia</taxon>
        <taxon>Eutheria</taxon>
        <taxon>Laurasiatheria</taxon>
        <taxon>Carnivora</taxon>
        <taxon>Caniformia</taxon>
        <taxon>Canidae</taxon>
        <taxon>Nyctereutes</taxon>
    </lineage>
</organism>
<keyword evidence="2" id="KW-1185">Reference proteome</keyword>
<comment type="caution">
    <text evidence="1">The sequence shown here is derived from an EMBL/GenBank/DDBJ whole genome shotgun (WGS) entry which is preliminary data.</text>
</comment>
<proteinExistence type="predicted"/>
<dbReference type="AlphaFoldDB" id="A0A811XUT0"/>
<dbReference type="Proteomes" id="UP000645828">
    <property type="component" value="Unassembled WGS sequence"/>
</dbReference>